<dbReference type="OrthoDB" id="2155261at2759"/>
<sequence length="621" mass="68469">MSRPPATMRPPPTVPSGLPVSSGAAAVVKAGAYTTTPTQPSYSTLMPPPPVPAAPSMSSSTSSRVSVSSSERSVDGTTLVGDSRRATPSNERVKTPLQENATHNIGGDEVDARFEDLLNTLEVPSSVRIKFGSVARDVKKSILESSTNSNAAVLSSLGLPVPPTPEKRKLKNRLSTPLLRKPKSSVSLDGDDDATTTGRKCRVGDDEFVIVASPRKQKHTPAHSRGQSMDVGRPSSVPNNNRSRPTSVHTGGTSGRNSAVPPSPRSAGGPTAGPTETPDNFVRWLSNHKATDLSMDVNRAKKLRMLLRHETTTWVAAFLSAGGYTKVLDRLQDLLDTEWREEQHGDKMLYELLRCIKALTTSDVGKAALRAAHPRPFPALSDLLFSEKKPGDLACRQIIVEVWLFHFELFPLAQTSPRPDQTVRFNDNRMATKLDVAMFVRSLLLPEDKEDKTKDYHDFVTVAHRPRIFKAWVQELSDICRDYFWIMCHANNTLWELDEVNEKIVERPVAPGGATGGVEFEAMGYVTIHFRLLNALSIQLSEENPAEAQKLHHDLMMSGFDRILVTLRKASTTYYPTLHLELARYVHTLRANSPNHKLPYLIGKLVGSPPEELRRHRSAAE</sequence>
<dbReference type="AlphaFoldDB" id="A0A427XLU9"/>
<name>A0A427XLU9_9TREE</name>
<dbReference type="GO" id="GO:0031267">
    <property type="term" value="F:small GTPase binding"/>
    <property type="evidence" value="ECO:0007669"/>
    <property type="project" value="InterPro"/>
</dbReference>
<feature type="compositionally biased region" description="Low complexity" evidence="1">
    <location>
        <begin position="54"/>
        <end position="71"/>
    </location>
</feature>
<dbReference type="EMBL" id="RSCE01000009">
    <property type="protein sequence ID" value="RSH79724.1"/>
    <property type="molecule type" value="Genomic_DNA"/>
</dbReference>
<evidence type="ECO:0000256" key="1">
    <source>
        <dbReference type="SAM" id="MobiDB-lite"/>
    </source>
</evidence>
<dbReference type="RefSeq" id="XP_028474833.1">
    <property type="nucleotide sequence ID" value="XM_028624665.1"/>
</dbReference>
<feature type="compositionally biased region" description="Polar residues" evidence="1">
    <location>
        <begin position="236"/>
        <end position="257"/>
    </location>
</feature>
<dbReference type="Gene3D" id="1.25.10.10">
    <property type="entry name" value="Leucine-rich Repeat Variant"/>
    <property type="match status" value="1"/>
</dbReference>
<dbReference type="InterPro" id="IPR011989">
    <property type="entry name" value="ARM-like"/>
</dbReference>
<feature type="region of interest" description="Disordered" evidence="1">
    <location>
        <begin position="1"/>
        <end position="20"/>
    </location>
</feature>
<comment type="caution">
    <text evidence="3">The sequence shown here is derived from an EMBL/GenBank/DDBJ whole genome shotgun (WGS) entry which is preliminary data.</text>
</comment>
<keyword evidence="4" id="KW-1185">Reference proteome</keyword>
<dbReference type="GeneID" id="39593919"/>
<dbReference type="GO" id="GO:0030036">
    <property type="term" value="P:actin cytoskeleton organization"/>
    <property type="evidence" value="ECO:0007669"/>
    <property type="project" value="InterPro"/>
</dbReference>
<dbReference type="Pfam" id="PF06371">
    <property type="entry name" value="Drf_GBD"/>
    <property type="match status" value="1"/>
</dbReference>
<feature type="region of interest" description="Disordered" evidence="1">
    <location>
        <begin position="31"/>
        <end position="104"/>
    </location>
</feature>
<feature type="region of interest" description="Disordered" evidence="1">
    <location>
        <begin position="154"/>
        <end position="280"/>
    </location>
</feature>
<evidence type="ECO:0000313" key="3">
    <source>
        <dbReference type="EMBL" id="RSH79724.1"/>
    </source>
</evidence>
<dbReference type="SUPFAM" id="SSF48371">
    <property type="entry name" value="ARM repeat"/>
    <property type="match status" value="1"/>
</dbReference>
<feature type="compositionally biased region" description="Low complexity" evidence="1">
    <location>
        <begin position="31"/>
        <end position="45"/>
    </location>
</feature>
<protein>
    <recommendedName>
        <fullName evidence="2">Formin GTPase-binding domain-containing protein</fullName>
    </recommendedName>
</protein>
<organism evidence="3 4">
    <name type="scientific">Apiotrichum porosum</name>
    <dbReference type="NCBI Taxonomy" id="105984"/>
    <lineage>
        <taxon>Eukaryota</taxon>
        <taxon>Fungi</taxon>
        <taxon>Dikarya</taxon>
        <taxon>Basidiomycota</taxon>
        <taxon>Agaricomycotina</taxon>
        <taxon>Tremellomycetes</taxon>
        <taxon>Trichosporonales</taxon>
        <taxon>Trichosporonaceae</taxon>
        <taxon>Apiotrichum</taxon>
    </lineage>
</organism>
<dbReference type="SMART" id="SM01140">
    <property type="entry name" value="Drf_GBD"/>
    <property type="match status" value="1"/>
</dbReference>
<dbReference type="InterPro" id="IPR010473">
    <property type="entry name" value="GTPase-bd"/>
</dbReference>
<gene>
    <name evidence="3" type="ORF">EHS24_009376</name>
</gene>
<reference evidence="3 4" key="1">
    <citation type="submission" date="2018-11" db="EMBL/GenBank/DDBJ databases">
        <title>Genome sequence of Apiotrichum porosum DSM 27194.</title>
        <authorList>
            <person name="Aliyu H."/>
            <person name="Gorte O."/>
            <person name="Ochsenreither K."/>
        </authorList>
    </citation>
    <scope>NUCLEOTIDE SEQUENCE [LARGE SCALE GENOMIC DNA]</scope>
    <source>
        <strain evidence="3 4">DSM 27194</strain>
    </source>
</reference>
<evidence type="ECO:0000313" key="4">
    <source>
        <dbReference type="Proteomes" id="UP000279236"/>
    </source>
</evidence>
<evidence type="ECO:0000259" key="2">
    <source>
        <dbReference type="SMART" id="SM01140"/>
    </source>
</evidence>
<feature type="domain" description="Formin GTPase-binding" evidence="2">
    <location>
        <begin position="102"/>
        <end position="406"/>
    </location>
</feature>
<dbReference type="InterPro" id="IPR016024">
    <property type="entry name" value="ARM-type_fold"/>
</dbReference>
<dbReference type="GO" id="GO:0003779">
    <property type="term" value="F:actin binding"/>
    <property type="evidence" value="ECO:0007669"/>
    <property type="project" value="InterPro"/>
</dbReference>
<proteinExistence type="predicted"/>
<accession>A0A427XLU9</accession>
<dbReference type="Proteomes" id="UP000279236">
    <property type="component" value="Unassembled WGS sequence"/>
</dbReference>